<keyword evidence="4 7" id="KW-0812">Transmembrane</keyword>
<comment type="subcellular location">
    <subcellularLocation>
        <location evidence="1">Cell membrane</location>
        <topology evidence="1">Multi-pass membrane protein</topology>
    </subcellularLocation>
</comment>
<evidence type="ECO:0000256" key="5">
    <source>
        <dbReference type="ARBA" id="ARBA00022989"/>
    </source>
</evidence>
<dbReference type="Pfam" id="PF03601">
    <property type="entry name" value="Cons_hypoth698"/>
    <property type="match status" value="1"/>
</dbReference>
<dbReference type="GO" id="GO:0005886">
    <property type="term" value="C:plasma membrane"/>
    <property type="evidence" value="ECO:0007669"/>
    <property type="project" value="UniProtKB-SubCell"/>
</dbReference>
<proteinExistence type="inferred from homology"/>
<dbReference type="PANTHER" id="PTHR30106">
    <property type="entry name" value="INNER MEMBRANE PROTEIN YEIH-RELATED"/>
    <property type="match status" value="1"/>
</dbReference>
<keyword evidence="5 7" id="KW-1133">Transmembrane helix</keyword>
<protein>
    <submittedName>
        <fullName evidence="8">Putative membrane protein YadS</fullName>
    </submittedName>
</protein>
<comment type="similarity">
    <text evidence="2">Belongs to the UPF0324 family.</text>
</comment>
<evidence type="ECO:0000256" key="3">
    <source>
        <dbReference type="ARBA" id="ARBA00022475"/>
    </source>
</evidence>
<gene>
    <name evidence="8" type="ORF">FHR19_000334</name>
</gene>
<keyword evidence="3" id="KW-1003">Cell membrane</keyword>
<accession>A0A7W9AMP2</accession>
<dbReference type="EMBL" id="JACIJJ010000001">
    <property type="protein sequence ID" value="MBB5697009.1"/>
    <property type="molecule type" value="Genomic_DNA"/>
</dbReference>
<organism evidence="8 9">
    <name type="scientific">Sphingomonas yantingensis</name>
    <dbReference type="NCBI Taxonomy" id="1241761"/>
    <lineage>
        <taxon>Bacteria</taxon>
        <taxon>Pseudomonadati</taxon>
        <taxon>Pseudomonadota</taxon>
        <taxon>Alphaproteobacteria</taxon>
        <taxon>Sphingomonadales</taxon>
        <taxon>Sphingomonadaceae</taxon>
        <taxon>Sphingomonas</taxon>
    </lineage>
</organism>
<evidence type="ECO:0000313" key="8">
    <source>
        <dbReference type="EMBL" id="MBB5697009.1"/>
    </source>
</evidence>
<comment type="caution">
    <text evidence="8">The sequence shown here is derived from an EMBL/GenBank/DDBJ whole genome shotgun (WGS) entry which is preliminary data.</text>
</comment>
<feature type="transmembrane region" description="Helical" evidence="7">
    <location>
        <begin position="21"/>
        <end position="39"/>
    </location>
</feature>
<dbReference type="PANTHER" id="PTHR30106:SF2">
    <property type="entry name" value="UPF0324 INNER MEMBRANE PROTEIN YEIH"/>
    <property type="match status" value="1"/>
</dbReference>
<evidence type="ECO:0000256" key="4">
    <source>
        <dbReference type="ARBA" id="ARBA00022692"/>
    </source>
</evidence>
<reference evidence="8 9" key="1">
    <citation type="submission" date="2020-08" db="EMBL/GenBank/DDBJ databases">
        <title>Genomic Encyclopedia of Type Strains, Phase IV (KMG-IV): sequencing the most valuable type-strain genomes for metagenomic binning, comparative biology and taxonomic classification.</title>
        <authorList>
            <person name="Goeker M."/>
        </authorList>
    </citation>
    <scope>NUCLEOTIDE SEQUENCE [LARGE SCALE GENOMIC DNA]</scope>
    <source>
        <strain evidence="8 9">DSM 27244</strain>
    </source>
</reference>
<dbReference type="AlphaFoldDB" id="A0A7W9AMP2"/>
<dbReference type="InterPro" id="IPR018383">
    <property type="entry name" value="UPF0324_pro"/>
</dbReference>
<evidence type="ECO:0000313" key="9">
    <source>
        <dbReference type="Proteomes" id="UP000557739"/>
    </source>
</evidence>
<evidence type="ECO:0000256" key="2">
    <source>
        <dbReference type="ARBA" id="ARBA00007977"/>
    </source>
</evidence>
<feature type="transmembrane region" description="Helical" evidence="7">
    <location>
        <begin position="80"/>
        <end position="102"/>
    </location>
</feature>
<dbReference type="Proteomes" id="UP000557739">
    <property type="component" value="Unassembled WGS sequence"/>
</dbReference>
<feature type="transmembrane region" description="Helical" evidence="7">
    <location>
        <begin position="45"/>
        <end position="68"/>
    </location>
</feature>
<dbReference type="RefSeq" id="WP_184023596.1">
    <property type="nucleotide sequence ID" value="NZ_JACIJJ010000001.1"/>
</dbReference>
<sequence>MPAEEVVAGTARAKTFDLAHLVPWFIIGFLVMVACRSFGLVPTAAIPPIGRIATLLTVVSMAALGLGVDVRTVAKAGGKVTTAVVLSLLVLGAISMTLLALLHTA</sequence>
<keyword evidence="9" id="KW-1185">Reference proteome</keyword>
<name>A0A7W9AMP2_9SPHN</name>
<evidence type="ECO:0000256" key="1">
    <source>
        <dbReference type="ARBA" id="ARBA00004651"/>
    </source>
</evidence>
<evidence type="ECO:0000256" key="7">
    <source>
        <dbReference type="SAM" id="Phobius"/>
    </source>
</evidence>
<evidence type="ECO:0000256" key="6">
    <source>
        <dbReference type="ARBA" id="ARBA00023136"/>
    </source>
</evidence>
<keyword evidence="6 7" id="KW-0472">Membrane</keyword>